<evidence type="ECO:0000256" key="1">
    <source>
        <dbReference type="ARBA" id="ARBA00004429"/>
    </source>
</evidence>
<feature type="transmembrane region" description="Helical" evidence="9">
    <location>
        <begin position="79"/>
        <end position="100"/>
    </location>
</feature>
<keyword evidence="3 9" id="KW-0813">Transport</keyword>
<dbReference type="PANTHER" id="PTHR30413">
    <property type="entry name" value="INNER MEMBRANE TRANSPORT PERMEASE"/>
    <property type="match status" value="1"/>
</dbReference>
<dbReference type="PROSITE" id="PS51012">
    <property type="entry name" value="ABC_TM2"/>
    <property type="match status" value="1"/>
</dbReference>
<proteinExistence type="inferred from homology"/>
<evidence type="ECO:0000256" key="9">
    <source>
        <dbReference type="RuleBase" id="RU361157"/>
    </source>
</evidence>
<feature type="transmembrane region" description="Helical" evidence="9">
    <location>
        <begin position="242"/>
        <end position="265"/>
    </location>
</feature>
<dbReference type="RefSeq" id="WP_254154850.1">
    <property type="nucleotide sequence ID" value="NZ_JAHESD010000041.1"/>
</dbReference>
<sequence>MTHKEFDILIEPGRSEKNYWRDLWRYKELFYILSWRDIKIRYKQTVIGAAWSVIRPLLTMIVFTIIFSRVAKLPTEGTAPYAIMVFAGLLPWQFFSTSLSEASNSLIGNTNLITKVYFPRLIIPASSVITSFVDFAISFGLLLVMMVGYQFAPSLQIIFLPLFIIIAFASSFGISLFLTALNVKYRDFKYIIPFIVQFGLYISPVGFSSNVVPEKWKLLYAVNPMVGIIDGFRWSIIGETSFPALTLSISIIVTSLFLFLGVGYFRKTEKSFADNI</sequence>
<feature type="transmembrane region" description="Helical" evidence="9">
    <location>
        <begin position="121"/>
        <end position="151"/>
    </location>
</feature>
<dbReference type="Pfam" id="PF01061">
    <property type="entry name" value="ABC2_membrane"/>
    <property type="match status" value="1"/>
</dbReference>
<gene>
    <name evidence="11" type="ORF">KK060_16470</name>
</gene>
<comment type="caution">
    <text evidence="11">The sequence shown here is derived from an EMBL/GenBank/DDBJ whole genome shotgun (WGS) entry which is preliminary data.</text>
</comment>
<evidence type="ECO:0000256" key="4">
    <source>
        <dbReference type="ARBA" id="ARBA00022475"/>
    </source>
</evidence>
<dbReference type="EMBL" id="JAHESD010000041">
    <property type="protein sequence ID" value="MBT1704889.1"/>
    <property type="molecule type" value="Genomic_DNA"/>
</dbReference>
<evidence type="ECO:0000256" key="2">
    <source>
        <dbReference type="ARBA" id="ARBA00007783"/>
    </source>
</evidence>
<name>A0ABS5VTY7_9BACT</name>
<evidence type="ECO:0000256" key="8">
    <source>
        <dbReference type="ARBA" id="ARBA00023136"/>
    </source>
</evidence>
<keyword evidence="8 9" id="KW-0472">Membrane</keyword>
<evidence type="ECO:0000256" key="3">
    <source>
        <dbReference type="ARBA" id="ARBA00022448"/>
    </source>
</evidence>
<evidence type="ECO:0000256" key="6">
    <source>
        <dbReference type="ARBA" id="ARBA00022692"/>
    </source>
</evidence>
<evidence type="ECO:0000256" key="5">
    <source>
        <dbReference type="ARBA" id="ARBA00022519"/>
    </source>
</evidence>
<keyword evidence="4 9" id="KW-1003">Cell membrane</keyword>
<protein>
    <recommendedName>
        <fullName evidence="9">Transport permease protein</fullName>
    </recommendedName>
</protein>
<feature type="transmembrane region" description="Helical" evidence="9">
    <location>
        <begin position="157"/>
        <end position="178"/>
    </location>
</feature>
<feature type="transmembrane region" description="Helical" evidence="9">
    <location>
        <begin position="46"/>
        <end position="67"/>
    </location>
</feature>
<keyword evidence="5" id="KW-0997">Cell inner membrane</keyword>
<evidence type="ECO:0000259" key="10">
    <source>
        <dbReference type="PROSITE" id="PS51012"/>
    </source>
</evidence>
<keyword evidence="7 9" id="KW-1133">Transmembrane helix</keyword>
<organism evidence="11 12">
    <name type="scientific">Chryseosolibacter indicus</name>
    <dbReference type="NCBI Taxonomy" id="2782351"/>
    <lineage>
        <taxon>Bacteria</taxon>
        <taxon>Pseudomonadati</taxon>
        <taxon>Bacteroidota</taxon>
        <taxon>Cytophagia</taxon>
        <taxon>Cytophagales</taxon>
        <taxon>Chryseotaleaceae</taxon>
        <taxon>Chryseosolibacter</taxon>
    </lineage>
</organism>
<dbReference type="PANTHER" id="PTHR30413:SF8">
    <property type="entry name" value="TRANSPORT PERMEASE PROTEIN"/>
    <property type="match status" value="1"/>
</dbReference>
<comment type="similarity">
    <text evidence="2 9">Belongs to the ABC-2 integral membrane protein family.</text>
</comment>
<reference evidence="11 12" key="1">
    <citation type="submission" date="2021-05" db="EMBL/GenBank/DDBJ databases">
        <title>A Polyphasic approach of four new species of the genus Ohtaekwangia: Ohtaekwangia histidinii sp. nov., Ohtaekwangia cretensis sp. nov., Ohtaekwangia indiensis sp. nov., Ohtaekwangia reichenbachii sp. nov. from diverse environment.</title>
        <authorList>
            <person name="Octaviana S."/>
        </authorList>
    </citation>
    <scope>NUCLEOTIDE SEQUENCE [LARGE SCALE GENOMIC DNA]</scope>
    <source>
        <strain evidence="11 12">PWU20</strain>
    </source>
</reference>
<feature type="domain" description="ABC transmembrane type-2" evidence="10">
    <location>
        <begin position="47"/>
        <end position="268"/>
    </location>
</feature>
<comment type="subcellular location">
    <subcellularLocation>
        <location evidence="1">Cell inner membrane</location>
        <topology evidence="1">Multi-pass membrane protein</topology>
    </subcellularLocation>
    <subcellularLocation>
        <location evidence="9">Cell membrane</location>
        <topology evidence="9">Multi-pass membrane protein</topology>
    </subcellularLocation>
</comment>
<dbReference type="Proteomes" id="UP000772618">
    <property type="component" value="Unassembled WGS sequence"/>
</dbReference>
<evidence type="ECO:0000313" key="12">
    <source>
        <dbReference type="Proteomes" id="UP000772618"/>
    </source>
</evidence>
<dbReference type="InterPro" id="IPR047817">
    <property type="entry name" value="ABC2_TM_bact-type"/>
</dbReference>
<evidence type="ECO:0000256" key="7">
    <source>
        <dbReference type="ARBA" id="ARBA00022989"/>
    </source>
</evidence>
<accession>A0ABS5VTY7</accession>
<evidence type="ECO:0000313" key="11">
    <source>
        <dbReference type="EMBL" id="MBT1704889.1"/>
    </source>
</evidence>
<keyword evidence="6 9" id="KW-0812">Transmembrane</keyword>
<keyword evidence="12" id="KW-1185">Reference proteome</keyword>
<feature type="transmembrane region" description="Helical" evidence="9">
    <location>
        <begin position="190"/>
        <end position="207"/>
    </location>
</feature>
<dbReference type="InterPro" id="IPR013525">
    <property type="entry name" value="ABC2_TM"/>
</dbReference>